<proteinExistence type="predicted"/>
<evidence type="ECO:0008006" key="5">
    <source>
        <dbReference type="Google" id="ProtNLM"/>
    </source>
</evidence>
<reference evidence="4" key="1">
    <citation type="submission" date="2023-12" db="EMBL/GenBank/DDBJ databases">
        <title>Novel species in genus Nocardioides.</title>
        <authorList>
            <person name="Zhou H."/>
        </authorList>
    </citation>
    <scope>NUCLEOTIDE SEQUENCE [LARGE SCALE GENOMIC DNA]</scope>
    <source>
        <strain evidence="4">HM61</strain>
    </source>
</reference>
<dbReference type="PROSITE" id="PS51257">
    <property type="entry name" value="PROKAR_LIPOPROTEIN"/>
    <property type="match status" value="1"/>
</dbReference>
<accession>A0ABZ0ZUY4</accession>
<feature type="region of interest" description="Disordered" evidence="1">
    <location>
        <begin position="24"/>
        <end position="69"/>
    </location>
</feature>
<name>A0ABZ0ZUY4_9ACTN</name>
<dbReference type="Proteomes" id="UP001327225">
    <property type="component" value="Chromosome"/>
</dbReference>
<keyword evidence="2" id="KW-0732">Signal</keyword>
<feature type="signal peptide" evidence="2">
    <location>
        <begin position="1"/>
        <end position="20"/>
    </location>
</feature>
<evidence type="ECO:0000256" key="1">
    <source>
        <dbReference type="SAM" id="MobiDB-lite"/>
    </source>
</evidence>
<keyword evidence="4" id="KW-1185">Reference proteome</keyword>
<dbReference type="EMBL" id="CP141059">
    <property type="protein sequence ID" value="WQQ27629.1"/>
    <property type="molecule type" value="Genomic_DNA"/>
</dbReference>
<evidence type="ECO:0000313" key="4">
    <source>
        <dbReference type="Proteomes" id="UP001327225"/>
    </source>
</evidence>
<feature type="compositionally biased region" description="Low complexity" evidence="1">
    <location>
        <begin position="46"/>
        <end position="60"/>
    </location>
</feature>
<feature type="chain" id="PRO_5046409501" description="Lipoprotein" evidence="2">
    <location>
        <begin position="21"/>
        <end position="193"/>
    </location>
</feature>
<organism evidence="3 4">
    <name type="scientific">Nocardioides bizhenqiangii</name>
    <dbReference type="NCBI Taxonomy" id="3095076"/>
    <lineage>
        <taxon>Bacteria</taxon>
        <taxon>Bacillati</taxon>
        <taxon>Actinomycetota</taxon>
        <taxon>Actinomycetes</taxon>
        <taxon>Propionibacteriales</taxon>
        <taxon>Nocardioidaceae</taxon>
        <taxon>Nocardioides</taxon>
    </lineage>
</organism>
<evidence type="ECO:0000256" key="2">
    <source>
        <dbReference type="SAM" id="SignalP"/>
    </source>
</evidence>
<protein>
    <recommendedName>
        <fullName evidence="5">Lipoprotein</fullName>
    </recommendedName>
</protein>
<dbReference type="RefSeq" id="WP_322456565.1">
    <property type="nucleotide sequence ID" value="NZ_CP141059.1"/>
</dbReference>
<sequence>MDASRRLRATCALAAALALALGLTGCGDDDDSGGDDPQSSADQPTSPSDEGSGSPSESDSTAAAEPLHECAEQWNAADLDEVRSIFSAQHRQDSAEAGEPDVVVGHYRGEPFVLTGSFNEVTVPDGACVVVDVDGTTVDAEPQFGGYAAALVDGQWSSAVTTDHPLAEHPLPITDPQLVKLDGGFEEPVLAQP</sequence>
<evidence type="ECO:0000313" key="3">
    <source>
        <dbReference type="EMBL" id="WQQ27629.1"/>
    </source>
</evidence>
<gene>
    <name evidence="3" type="ORF">SHK19_05185</name>
</gene>